<dbReference type="GO" id="GO:0008270">
    <property type="term" value="F:zinc ion binding"/>
    <property type="evidence" value="ECO:0007669"/>
    <property type="project" value="UniProtKB-KW"/>
</dbReference>
<evidence type="ECO:0000313" key="9">
    <source>
        <dbReference type="Proteomes" id="UP000886520"/>
    </source>
</evidence>
<sequence>MAMNSAAAAAITAVAAKKPSPEEQSENITAISNASPNPNLNPSTRPSRWSDAPPSNDANPTVEPPQKKVKNDVSSVPGAGEGVAGVNETPPGLMYMQIASATSAAPSFAGSLDQATTGFTALQQNTNYQSYGSQYQTLPPVHGSFAPGSAKGTGALFYKTKLCTKFKIGACTFNERCHFAHGVEDLRKPPPLWETMAAAGSGTTGTPGGSFMRPKTRPCRYFAEGNCPYNERCNFLHGNEDPQRMQGPTYGASGPYAPSGMQQSVITPAQPQAYSGVSTYPNGSSVSNSHQYASPNQGYTTATQYANPTTVPSTLPAPYGTQTDYSSSGSVAPNMTPYGSTPATTNQINPYPSAQEGTNGASANYNSWNGPGISSNPTPAYMQTNQQMTNQGYQTASWMHNYAAGAYPKVESSTVMPQYSQDQAQHNQAVSSAPYVQGASQQTMHSDASHYQNTYSGAVYQNQQADYTARYNMAEAWGGQTQ</sequence>
<proteinExistence type="predicted"/>
<keyword evidence="1 5" id="KW-0479">Metal-binding</keyword>
<dbReference type="SUPFAM" id="SSF90229">
    <property type="entry name" value="CCCH zinc finger"/>
    <property type="match status" value="2"/>
</dbReference>
<name>A0A9D4ZC09_ADICA</name>
<feature type="compositionally biased region" description="Low complexity" evidence="6">
    <location>
        <begin position="1"/>
        <end position="16"/>
    </location>
</feature>
<evidence type="ECO:0000256" key="2">
    <source>
        <dbReference type="ARBA" id="ARBA00022737"/>
    </source>
</evidence>
<evidence type="ECO:0000259" key="7">
    <source>
        <dbReference type="PROSITE" id="PS50103"/>
    </source>
</evidence>
<feature type="zinc finger region" description="C3H1-type" evidence="5">
    <location>
        <begin position="157"/>
        <end position="184"/>
    </location>
</feature>
<evidence type="ECO:0000256" key="6">
    <source>
        <dbReference type="SAM" id="MobiDB-lite"/>
    </source>
</evidence>
<dbReference type="InterPro" id="IPR045877">
    <property type="entry name" value="ZFP36-like"/>
</dbReference>
<dbReference type="InterPro" id="IPR036855">
    <property type="entry name" value="Znf_CCCH_sf"/>
</dbReference>
<protein>
    <recommendedName>
        <fullName evidence="7">C3H1-type domain-containing protein</fullName>
    </recommendedName>
</protein>
<feature type="compositionally biased region" description="Low complexity" evidence="6">
    <location>
        <begin position="32"/>
        <end position="43"/>
    </location>
</feature>
<comment type="caution">
    <text evidence="8">The sequence shown here is derived from an EMBL/GenBank/DDBJ whole genome shotgun (WGS) entry which is preliminary data.</text>
</comment>
<dbReference type="EMBL" id="JABFUD020000016">
    <property type="protein sequence ID" value="KAI5068422.1"/>
    <property type="molecule type" value="Genomic_DNA"/>
</dbReference>
<evidence type="ECO:0000256" key="3">
    <source>
        <dbReference type="ARBA" id="ARBA00022771"/>
    </source>
</evidence>
<dbReference type="FunFam" id="4.10.1000.10:FF:000003">
    <property type="entry name" value="Zinc finger CCCH domain-containing protein"/>
    <property type="match status" value="1"/>
</dbReference>
<accession>A0A9D4ZC09</accession>
<reference evidence="8" key="1">
    <citation type="submission" date="2021-01" db="EMBL/GenBank/DDBJ databases">
        <title>Adiantum capillus-veneris genome.</title>
        <authorList>
            <person name="Fang Y."/>
            <person name="Liao Q."/>
        </authorList>
    </citation>
    <scope>NUCLEOTIDE SEQUENCE</scope>
    <source>
        <strain evidence="8">H3</strain>
        <tissue evidence="8">Leaf</tissue>
    </source>
</reference>
<evidence type="ECO:0000313" key="8">
    <source>
        <dbReference type="EMBL" id="KAI5068422.1"/>
    </source>
</evidence>
<evidence type="ECO:0000256" key="1">
    <source>
        <dbReference type="ARBA" id="ARBA00022723"/>
    </source>
</evidence>
<dbReference type="PROSITE" id="PS50103">
    <property type="entry name" value="ZF_C3H1"/>
    <property type="match status" value="2"/>
</dbReference>
<dbReference type="AlphaFoldDB" id="A0A9D4ZC09"/>
<organism evidence="8 9">
    <name type="scientific">Adiantum capillus-veneris</name>
    <name type="common">Maidenhair fern</name>
    <dbReference type="NCBI Taxonomy" id="13818"/>
    <lineage>
        <taxon>Eukaryota</taxon>
        <taxon>Viridiplantae</taxon>
        <taxon>Streptophyta</taxon>
        <taxon>Embryophyta</taxon>
        <taxon>Tracheophyta</taxon>
        <taxon>Polypodiopsida</taxon>
        <taxon>Polypodiidae</taxon>
        <taxon>Polypodiales</taxon>
        <taxon>Pteridineae</taxon>
        <taxon>Pteridaceae</taxon>
        <taxon>Vittarioideae</taxon>
        <taxon>Adiantum</taxon>
    </lineage>
</organism>
<dbReference type="Pfam" id="PF00642">
    <property type="entry name" value="zf-CCCH"/>
    <property type="match status" value="2"/>
</dbReference>
<keyword evidence="2" id="KW-0677">Repeat</keyword>
<dbReference type="SMART" id="SM00356">
    <property type="entry name" value="ZnF_C3H1"/>
    <property type="match status" value="2"/>
</dbReference>
<feature type="region of interest" description="Disordered" evidence="6">
    <location>
        <begin position="1"/>
        <end position="85"/>
    </location>
</feature>
<dbReference type="Proteomes" id="UP000886520">
    <property type="component" value="Chromosome 16"/>
</dbReference>
<dbReference type="GO" id="GO:0003729">
    <property type="term" value="F:mRNA binding"/>
    <property type="evidence" value="ECO:0007669"/>
    <property type="project" value="InterPro"/>
</dbReference>
<dbReference type="GO" id="GO:0051252">
    <property type="term" value="P:regulation of RNA metabolic process"/>
    <property type="evidence" value="ECO:0007669"/>
    <property type="project" value="UniProtKB-ARBA"/>
</dbReference>
<dbReference type="PANTHER" id="PTHR12547:SF156">
    <property type="entry name" value="ZINC FINGER CCCH DOMAIN-CONTAINING PROTEIN 12"/>
    <property type="match status" value="1"/>
</dbReference>
<dbReference type="PANTHER" id="PTHR12547">
    <property type="entry name" value="CCCH ZINC FINGER/TIS11-RELATED"/>
    <property type="match status" value="1"/>
</dbReference>
<dbReference type="Gene3D" id="4.10.1000.10">
    <property type="entry name" value="Zinc finger, CCCH-type"/>
    <property type="match status" value="2"/>
</dbReference>
<keyword evidence="3 5" id="KW-0863">Zinc-finger</keyword>
<evidence type="ECO:0000256" key="4">
    <source>
        <dbReference type="ARBA" id="ARBA00022833"/>
    </source>
</evidence>
<dbReference type="OrthoDB" id="410307at2759"/>
<feature type="domain" description="C3H1-type" evidence="7">
    <location>
        <begin position="213"/>
        <end position="240"/>
    </location>
</feature>
<evidence type="ECO:0000256" key="5">
    <source>
        <dbReference type="PROSITE-ProRule" id="PRU00723"/>
    </source>
</evidence>
<gene>
    <name evidence="8" type="ORF">GOP47_0016767</name>
</gene>
<dbReference type="InterPro" id="IPR000571">
    <property type="entry name" value="Znf_CCCH"/>
</dbReference>
<keyword evidence="4 5" id="KW-0862">Zinc</keyword>
<keyword evidence="9" id="KW-1185">Reference proteome</keyword>
<feature type="domain" description="C3H1-type" evidence="7">
    <location>
        <begin position="157"/>
        <end position="184"/>
    </location>
</feature>
<feature type="zinc finger region" description="C3H1-type" evidence="5">
    <location>
        <begin position="213"/>
        <end position="240"/>
    </location>
</feature>
<dbReference type="GO" id="GO:0010468">
    <property type="term" value="P:regulation of gene expression"/>
    <property type="evidence" value="ECO:0007669"/>
    <property type="project" value="UniProtKB-ARBA"/>
</dbReference>